<reference evidence="2" key="1">
    <citation type="submission" date="2022-08" db="EMBL/GenBank/DDBJ databases">
        <title>Whole genome sequencing of non-tuberculosis mycobacteria type-strains.</title>
        <authorList>
            <person name="Igarashi Y."/>
            <person name="Osugi A."/>
            <person name="Mitarai S."/>
        </authorList>
    </citation>
    <scope>NUCLEOTIDE SEQUENCE</scope>
    <source>
        <strain evidence="2">ATCC 19423</strain>
    </source>
</reference>
<feature type="region of interest" description="Disordered" evidence="1">
    <location>
        <begin position="1"/>
        <end position="20"/>
    </location>
</feature>
<organism evidence="2 3">
    <name type="scientific">Mycobacterium ulcerans</name>
    <dbReference type="NCBI Taxonomy" id="1809"/>
    <lineage>
        <taxon>Bacteria</taxon>
        <taxon>Bacillati</taxon>
        <taxon>Actinomycetota</taxon>
        <taxon>Actinomycetes</taxon>
        <taxon>Mycobacteriales</taxon>
        <taxon>Mycobacteriaceae</taxon>
        <taxon>Mycobacterium</taxon>
        <taxon>Mycobacterium ulcerans group</taxon>
    </lineage>
</organism>
<evidence type="ECO:0000313" key="2">
    <source>
        <dbReference type="EMBL" id="UVY89967.1"/>
    </source>
</evidence>
<evidence type="ECO:0000313" key="3">
    <source>
        <dbReference type="Proteomes" id="UP001055253"/>
    </source>
</evidence>
<dbReference type="RefSeq" id="WP_240273145.1">
    <property type="nucleotide sequence ID" value="NZ_CP085200.1"/>
</dbReference>
<evidence type="ECO:0000256" key="1">
    <source>
        <dbReference type="SAM" id="MobiDB-lite"/>
    </source>
</evidence>
<keyword evidence="3" id="KW-1185">Reference proteome</keyword>
<protein>
    <submittedName>
        <fullName evidence="2">Uncharacterized protein</fullName>
    </submittedName>
</protein>
<sequence length="74" mass="8321">MRSGRWATKGRHAGNARHPGDTVKLITAELEHTCPTSQPQQTRSQPRKDEVGAHDHQQNLHPIPVLGRRWGART</sequence>
<gene>
    <name evidence="2" type="ORF">MJO63_25880</name>
</gene>
<accession>A0ABY5TSK2</accession>
<feature type="compositionally biased region" description="Basic and acidic residues" evidence="1">
    <location>
        <begin position="46"/>
        <end position="58"/>
    </location>
</feature>
<proteinExistence type="predicted"/>
<name>A0ABY5TSK2_MYCUL</name>
<dbReference type="EMBL" id="CP092429">
    <property type="protein sequence ID" value="UVY89967.1"/>
    <property type="molecule type" value="Genomic_DNA"/>
</dbReference>
<feature type="region of interest" description="Disordered" evidence="1">
    <location>
        <begin position="32"/>
        <end position="74"/>
    </location>
</feature>
<dbReference type="Proteomes" id="UP001055253">
    <property type="component" value="Chromosome"/>
</dbReference>
<feature type="compositionally biased region" description="Low complexity" evidence="1">
    <location>
        <begin position="35"/>
        <end position="44"/>
    </location>
</feature>